<dbReference type="GO" id="GO:0000981">
    <property type="term" value="F:DNA-binding transcription factor activity, RNA polymerase II-specific"/>
    <property type="evidence" value="ECO:0007669"/>
    <property type="project" value="TreeGrafter"/>
</dbReference>
<dbReference type="OrthoDB" id="8117402at2759"/>
<accession>A0A5C3Q5H1</accession>
<keyword evidence="3" id="KW-0862">Zinc</keyword>
<keyword evidence="1" id="KW-0479">Metal-binding</keyword>
<evidence type="ECO:0000256" key="1">
    <source>
        <dbReference type="ARBA" id="ARBA00022723"/>
    </source>
</evidence>
<proteinExistence type="predicted"/>
<name>A0A5C3Q5H1_9AGAR</name>
<feature type="compositionally biased region" description="Polar residues" evidence="5">
    <location>
        <begin position="1"/>
        <end position="11"/>
    </location>
</feature>
<dbReference type="GO" id="GO:0008270">
    <property type="term" value="F:zinc ion binding"/>
    <property type="evidence" value="ECO:0007669"/>
    <property type="project" value="UniProtKB-KW"/>
</dbReference>
<protein>
    <recommendedName>
        <fullName evidence="6">C2H2-type domain-containing protein</fullName>
    </recommendedName>
</protein>
<dbReference type="PROSITE" id="PS00028">
    <property type="entry name" value="ZINC_FINGER_C2H2_1"/>
    <property type="match status" value="1"/>
</dbReference>
<evidence type="ECO:0000313" key="8">
    <source>
        <dbReference type="Proteomes" id="UP000305067"/>
    </source>
</evidence>
<dbReference type="PANTHER" id="PTHR23235:SF120">
    <property type="entry name" value="KRUPPEL-LIKE FACTOR 15"/>
    <property type="match status" value="1"/>
</dbReference>
<dbReference type="SMART" id="SM00355">
    <property type="entry name" value="ZnF_C2H2"/>
    <property type="match status" value="3"/>
</dbReference>
<dbReference type="GO" id="GO:0000978">
    <property type="term" value="F:RNA polymerase II cis-regulatory region sequence-specific DNA binding"/>
    <property type="evidence" value="ECO:0007669"/>
    <property type="project" value="TreeGrafter"/>
</dbReference>
<evidence type="ECO:0000313" key="7">
    <source>
        <dbReference type="EMBL" id="TFK96387.1"/>
    </source>
</evidence>
<feature type="domain" description="C2H2-type" evidence="6">
    <location>
        <begin position="217"/>
        <end position="246"/>
    </location>
</feature>
<evidence type="ECO:0000256" key="5">
    <source>
        <dbReference type="SAM" id="MobiDB-lite"/>
    </source>
</evidence>
<evidence type="ECO:0000259" key="6">
    <source>
        <dbReference type="PROSITE" id="PS50157"/>
    </source>
</evidence>
<dbReference type="STRING" id="1884261.A0A5C3Q5H1"/>
<dbReference type="SUPFAM" id="SSF57667">
    <property type="entry name" value="beta-beta-alpha zinc fingers"/>
    <property type="match status" value="1"/>
</dbReference>
<feature type="domain" description="C2H2-type" evidence="6">
    <location>
        <begin position="279"/>
        <end position="307"/>
    </location>
</feature>
<evidence type="ECO:0000256" key="4">
    <source>
        <dbReference type="PROSITE-ProRule" id="PRU00042"/>
    </source>
</evidence>
<dbReference type="PROSITE" id="PS50157">
    <property type="entry name" value="ZINC_FINGER_C2H2_2"/>
    <property type="match status" value="2"/>
</dbReference>
<dbReference type="EMBL" id="ML178861">
    <property type="protein sequence ID" value="TFK96387.1"/>
    <property type="molecule type" value="Genomic_DNA"/>
</dbReference>
<dbReference type="PANTHER" id="PTHR23235">
    <property type="entry name" value="KRUEPPEL-LIKE TRANSCRIPTION FACTOR"/>
    <property type="match status" value="1"/>
</dbReference>
<dbReference type="Gene3D" id="3.30.160.60">
    <property type="entry name" value="Classic Zinc Finger"/>
    <property type="match status" value="1"/>
</dbReference>
<dbReference type="InterPro" id="IPR013087">
    <property type="entry name" value="Znf_C2H2_type"/>
</dbReference>
<reference evidence="7 8" key="1">
    <citation type="journal article" date="2019" name="Nat. Ecol. Evol.">
        <title>Megaphylogeny resolves global patterns of mushroom evolution.</title>
        <authorList>
            <person name="Varga T."/>
            <person name="Krizsan K."/>
            <person name="Foldi C."/>
            <person name="Dima B."/>
            <person name="Sanchez-Garcia M."/>
            <person name="Sanchez-Ramirez S."/>
            <person name="Szollosi G.J."/>
            <person name="Szarkandi J.G."/>
            <person name="Papp V."/>
            <person name="Albert L."/>
            <person name="Andreopoulos W."/>
            <person name="Angelini C."/>
            <person name="Antonin V."/>
            <person name="Barry K.W."/>
            <person name="Bougher N.L."/>
            <person name="Buchanan P."/>
            <person name="Buyck B."/>
            <person name="Bense V."/>
            <person name="Catcheside P."/>
            <person name="Chovatia M."/>
            <person name="Cooper J."/>
            <person name="Damon W."/>
            <person name="Desjardin D."/>
            <person name="Finy P."/>
            <person name="Geml J."/>
            <person name="Haridas S."/>
            <person name="Hughes K."/>
            <person name="Justo A."/>
            <person name="Karasinski D."/>
            <person name="Kautmanova I."/>
            <person name="Kiss B."/>
            <person name="Kocsube S."/>
            <person name="Kotiranta H."/>
            <person name="LaButti K.M."/>
            <person name="Lechner B.E."/>
            <person name="Liimatainen K."/>
            <person name="Lipzen A."/>
            <person name="Lukacs Z."/>
            <person name="Mihaltcheva S."/>
            <person name="Morgado L.N."/>
            <person name="Niskanen T."/>
            <person name="Noordeloos M.E."/>
            <person name="Ohm R.A."/>
            <person name="Ortiz-Santana B."/>
            <person name="Ovrebo C."/>
            <person name="Racz N."/>
            <person name="Riley R."/>
            <person name="Savchenko A."/>
            <person name="Shiryaev A."/>
            <person name="Soop K."/>
            <person name="Spirin V."/>
            <person name="Szebenyi C."/>
            <person name="Tomsovsky M."/>
            <person name="Tulloss R.E."/>
            <person name="Uehling J."/>
            <person name="Grigoriev I.V."/>
            <person name="Vagvolgyi C."/>
            <person name="Papp T."/>
            <person name="Martin F.M."/>
            <person name="Miettinen O."/>
            <person name="Hibbett D.S."/>
            <person name="Nagy L.G."/>
        </authorList>
    </citation>
    <scope>NUCLEOTIDE SEQUENCE [LARGE SCALE GENOMIC DNA]</scope>
    <source>
        <strain evidence="7 8">CBS 309.79</strain>
    </source>
</reference>
<organism evidence="7 8">
    <name type="scientific">Pterulicium gracile</name>
    <dbReference type="NCBI Taxonomy" id="1884261"/>
    <lineage>
        <taxon>Eukaryota</taxon>
        <taxon>Fungi</taxon>
        <taxon>Dikarya</taxon>
        <taxon>Basidiomycota</taxon>
        <taxon>Agaricomycotina</taxon>
        <taxon>Agaricomycetes</taxon>
        <taxon>Agaricomycetidae</taxon>
        <taxon>Agaricales</taxon>
        <taxon>Pleurotineae</taxon>
        <taxon>Pterulaceae</taxon>
        <taxon>Pterulicium</taxon>
    </lineage>
</organism>
<gene>
    <name evidence="7" type="ORF">BDV98DRAFT_309980</name>
</gene>
<feature type="region of interest" description="Disordered" evidence="5">
    <location>
        <begin position="1"/>
        <end position="64"/>
    </location>
</feature>
<dbReference type="AlphaFoldDB" id="A0A5C3Q5H1"/>
<dbReference type="Pfam" id="PF00096">
    <property type="entry name" value="zf-C2H2"/>
    <property type="match status" value="1"/>
</dbReference>
<feature type="region of interest" description="Disordered" evidence="5">
    <location>
        <begin position="190"/>
        <end position="214"/>
    </location>
</feature>
<sequence>MADRTQPNSPLFTVVMSPQQLSPPQPQHAQPQSQQQVQPAQSASTTPNEDFPQHYASPNPGAPATPAMIDGLFSAGFFNQSFDSSAMPFGSLLSCLDSNMQDPTSPEVQKDAFLPGANDQQQQFNWGDDAFLQSLDMNVDGQQTPQTELPESLFSEEWMLTPPTSVASLSSSASTSSSRYSSPASDIVELPASGAASPDGKPASPSKRHDRYDRRRFPCPIPDCNRRFTSQYTLKVHVKAHRPKPRPCFPCTLGCNEQFSRQHDRLRHEVAKHRKVCEWSCAECGRFFSSSKTLGNHKCKVATGKSSMRWMSQPSTPTPAPLAALSA</sequence>
<evidence type="ECO:0000256" key="2">
    <source>
        <dbReference type="ARBA" id="ARBA00022771"/>
    </source>
</evidence>
<feature type="compositionally biased region" description="Low complexity" evidence="5">
    <location>
        <begin position="27"/>
        <end position="44"/>
    </location>
</feature>
<keyword evidence="8" id="KW-1185">Reference proteome</keyword>
<dbReference type="InterPro" id="IPR036236">
    <property type="entry name" value="Znf_C2H2_sf"/>
</dbReference>
<keyword evidence="2 4" id="KW-0863">Zinc-finger</keyword>
<dbReference type="Proteomes" id="UP000305067">
    <property type="component" value="Unassembled WGS sequence"/>
</dbReference>
<evidence type="ECO:0000256" key="3">
    <source>
        <dbReference type="ARBA" id="ARBA00022833"/>
    </source>
</evidence>